<evidence type="ECO:0000313" key="3">
    <source>
        <dbReference type="EMBL" id="MBL4915882.1"/>
    </source>
</evidence>
<evidence type="ECO:0000256" key="1">
    <source>
        <dbReference type="SAM" id="MobiDB-lite"/>
    </source>
</evidence>
<feature type="compositionally biased region" description="Basic and acidic residues" evidence="1">
    <location>
        <begin position="313"/>
        <end position="322"/>
    </location>
</feature>
<dbReference type="AlphaFoldDB" id="A0A8K0VAW0"/>
<dbReference type="PANTHER" id="PTHR46663">
    <property type="entry name" value="DIGUANYLATE CYCLASE DGCT-RELATED"/>
    <property type="match status" value="1"/>
</dbReference>
<dbReference type="RefSeq" id="WP_202687153.1">
    <property type="nucleotide sequence ID" value="NZ_JAESVN010000001.1"/>
</dbReference>
<organism evidence="3 4">
    <name type="scientific">Szabonella alba</name>
    <dbReference type="NCBI Taxonomy" id="2804194"/>
    <lineage>
        <taxon>Bacteria</taxon>
        <taxon>Pseudomonadati</taxon>
        <taxon>Pseudomonadota</taxon>
        <taxon>Alphaproteobacteria</taxon>
        <taxon>Rhodobacterales</taxon>
        <taxon>Paracoccaceae</taxon>
        <taxon>Szabonella</taxon>
    </lineage>
</organism>
<dbReference type="InterPro" id="IPR029787">
    <property type="entry name" value="Nucleotide_cyclase"/>
</dbReference>
<dbReference type="EMBL" id="JAESVN010000001">
    <property type="protein sequence ID" value="MBL4915882.1"/>
    <property type="molecule type" value="Genomic_DNA"/>
</dbReference>
<name>A0A8K0VAW0_9RHOB</name>
<dbReference type="PANTHER" id="PTHR46663:SF2">
    <property type="entry name" value="GGDEF DOMAIN-CONTAINING PROTEIN"/>
    <property type="match status" value="1"/>
</dbReference>
<dbReference type="SUPFAM" id="SSF55073">
    <property type="entry name" value="Nucleotide cyclase"/>
    <property type="match status" value="1"/>
</dbReference>
<sequence length="322" mass="34614">MPMHLYLSAGGTILSAGPTIARLYGKNGLIGLDFFATFEIRRPVGISGPADLARVAGARLIMLPLQTDGLSLRGVALPLAGAGGGMLLNLSFGIGVVEAVAHYRLTDADFAVTDLAMELLYLMEAKAAVTDELRQLNLRLQGARDAAEEQALTDTLTGLRNRRALDMTLDRVIAEGQSFGLMHIDLDYFKAVNDTYGHAAGDHVLREVGQALMSETRKMDTVARVGGDEFVIVFKDLADPGRLSRIADRIVARLSLPISFEDHSCMISASIGISISTDYDPPDPERMLDDADQALYASKKAGRGRAQLHHPAPRGDGDPCLN</sequence>
<dbReference type="InterPro" id="IPR052163">
    <property type="entry name" value="DGC-Regulatory_Protein"/>
</dbReference>
<dbReference type="Gene3D" id="3.30.70.270">
    <property type="match status" value="1"/>
</dbReference>
<feature type="compositionally biased region" description="Basic residues" evidence="1">
    <location>
        <begin position="300"/>
        <end position="312"/>
    </location>
</feature>
<gene>
    <name evidence="3" type="ORF">JL811_01500</name>
</gene>
<dbReference type="FunFam" id="3.30.70.270:FF:000001">
    <property type="entry name" value="Diguanylate cyclase domain protein"/>
    <property type="match status" value="1"/>
</dbReference>
<dbReference type="CDD" id="cd01949">
    <property type="entry name" value="GGDEF"/>
    <property type="match status" value="1"/>
</dbReference>
<dbReference type="PROSITE" id="PS50887">
    <property type="entry name" value="GGDEF"/>
    <property type="match status" value="1"/>
</dbReference>
<dbReference type="GO" id="GO:0003824">
    <property type="term" value="F:catalytic activity"/>
    <property type="evidence" value="ECO:0007669"/>
    <property type="project" value="UniProtKB-ARBA"/>
</dbReference>
<reference evidence="3" key="1">
    <citation type="submission" date="2021-01" db="EMBL/GenBank/DDBJ databases">
        <title>Tabrizicola alba sp. nov. a motile alkaliphilic bacterium isolated from a soda lake.</title>
        <authorList>
            <person name="Szuroczki S."/>
            <person name="Abbaszade G."/>
            <person name="Schumann P."/>
            <person name="Toth E."/>
        </authorList>
    </citation>
    <scope>NUCLEOTIDE SEQUENCE</scope>
    <source>
        <strain evidence="3">DMG-N-6</strain>
    </source>
</reference>
<protein>
    <submittedName>
        <fullName evidence="3">GGDEF domain-containing protein</fullName>
    </submittedName>
</protein>
<dbReference type="NCBIfam" id="TIGR00254">
    <property type="entry name" value="GGDEF"/>
    <property type="match status" value="1"/>
</dbReference>
<comment type="caution">
    <text evidence="3">The sequence shown here is derived from an EMBL/GenBank/DDBJ whole genome shotgun (WGS) entry which is preliminary data.</text>
</comment>
<evidence type="ECO:0000259" key="2">
    <source>
        <dbReference type="PROSITE" id="PS50887"/>
    </source>
</evidence>
<feature type="domain" description="GGDEF" evidence="2">
    <location>
        <begin position="177"/>
        <end position="311"/>
    </location>
</feature>
<proteinExistence type="predicted"/>
<keyword evidence="4" id="KW-1185">Reference proteome</keyword>
<dbReference type="Proteomes" id="UP000648908">
    <property type="component" value="Unassembled WGS sequence"/>
</dbReference>
<evidence type="ECO:0000313" key="4">
    <source>
        <dbReference type="Proteomes" id="UP000648908"/>
    </source>
</evidence>
<dbReference type="InterPro" id="IPR043128">
    <property type="entry name" value="Rev_trsase/Diguanyl_cyclase"/>
</dbReference>
<feature type="region of interest" description="Disordered" evidence="1">
    <location>
        <begin position="299"/>
        <end position="322"/>
    </location>
</feature>
<dbReference type="InterPro" id="IPR000160">
    <property type="entry name" value="GGDEF_dom"/>
</dbReference>
<accession>A0A8K0VAW0</accession>
<dbReference type="SMART" id="SM00267">
    <property type="entry name" value="GGDEF"/>
    <property type="match status" value="1"/>
</dbReference>
<dbReference type="Pfam" id="PF00990">
    <property type="entry name" value="GGDEF"/>
    <property type="match status" value="1"/>
</dbReference>